<evidence type="ECO:0000259" key="5">
    <source>
        <dbReference type="SMART" id="SM00644"/>
    </source>
</evidence>
<dbReference type="CDD" id="cd06583">
    <property type="entry name" value="PGRP"/>
    <property type="match status" value="1"/>
</dbReference>
<dbReference type="OrthoDB" id="9794842at2"/>
<organism evidence="6 7">
    <name type="scientific">Flavimaricola marinus</name>
    <dbReference type="NCBI Taxonomy" id="1819565"/>
    <lineage>
        <taxon>Bacteria</taxon>
        <taxon>Pseudomonadati</taxon>
        <taxon>Pseudomonadota</taxon>
        <taxon>Alphaproteobacteria</taxon>
        <taxon>Rhodobacterales</taxon>
        <taxon>Paracoccaceae</taxon>
        <taxon>Flavimaricola</taxon>
    </lineage>
</organism>
<dbReference type="PANTHER" id="PTHR30417:SF1">
    <property type="entry name" value="N-ACETYLMURAMOYL-L-ALANINE AMIDASE AMID"/>
    <property type="match status" value="1"/>
</dbReference>
<reference evidence="6 7" key="1">
    <citation type="submission" date="2017-05" db="EMBL/GenBank/DDBJ databases">
        <authorList>
            <person name="Song R."/>
            <person name="Chenine A.L."/>
            <person name="Ruprecht R.M."/>
        </authorList>
    </citation>
    <scope>NUCLEOTIDE SEQUENCE [LARGE SCALE GENOMIC DNA]</scope>
    <source>
        <strain evidence="6 7">CECT 8899</strain>
    </source>
</reference>
<dbReference type="Proteomes" id="UP000201613">
    <property type="component" value="Unassembled WGS sequence"/>
</dbReference>
<evidence type="ECO:0000256" key="3">
    <source>
        <dbReference type="ARBA" id="ARBA00022801"/>
    </source>
</evidence>
<feature type="domain" description="N-acetylmuramoyl-L-alanine amidase" evidence="5">
    <location>
        <begin position="1"/>
        <end position="120"/>
    </location>
</feature>
<dbReference type="InterPro" id="IPR002502">
    <property type="entry name" value="Amidase_domain"/>
</dbReference>
<dbReference type="EC" id="3.5.1.28" evidence="2"/>
<dbReference type="GO" id="GO:0008745">
    <property type="term" value="F:N-acetylmuramoyl-L-alanine amidase activity"/>
    <property type="evidence" value="ECO:0007669"/>
    <property type="project" value="UniProtKB-EC"/>
</dbReference>
<dbReference type="RefSeq" id="WP_093992990.1">
    <property type="nucleotide sequence ID" value="NZ_FXZK01000005.1"/>
</dbReference>
<evidence type="ECO:0000313" key="6">
    <source>
        <dbReference type="EMBL" id="SMY08569.1"/>
    </source>
</evidence>
<accession>A0A238LFW4</accession>
<keyword evidence="4" id="KW-0961">Cell wall biogenesis/degradation</keyword>
<proteinExistence type="predicted"/>
<evidence type="ECO:0000313" key="7">
    <source>
        <dbReference type="Proteomes" id="UP000201613"/>
    </source>
</evidence>
<protein>
    <recommendedName>
        <fullName evidence="2">N-acetylmuramoyl-L-alanine amidase</fullName>
        <ecNumber evidence="2">3.5.1.28</ecNumber>
    </recommendedName>
</protein>
<evidence type="ECO:0000256" key="2">
    <source>
        <dbReference type="ARBA" id="ARBA00011901"/>
    </source>
</evidence>
<dbReference type="AlphaFoldDB" id="A0A238LFW4"/>
<dbReference type="EMBL" id="FXZK01000005">
    <property type="protein sequence ID" value="SMY08569.1"/>
    <property type="molecule type" value="Genomic_DNA"/>
</dbReference>
<dbReference type="Pfam" id="PF01510">
    <property type="entry name" value="Amidase_2"/>
    <property type="match status" value="1"/>
</dbReference>
<dbReference type="InterPro" id="IPR051206">
    <property type="entry name" value="NAMLAA_amidase_2"/>
</dbReference>
<dbReference type="GO" id="GO:0009254">
    <property type="term" value="P:peptidoglycan turnover"/>
    <property type="evidence" value="ECO:0007669"/>
    <property type="project" value="TreeGrafter"/>
</dbReference>
<comment type="catalytic activity">
    <reaction evidence="1">
        <text>Hydrolyzes the link between N-acetylmuramoyl residues and L-amino acid residues in certain cell-wall glycopeptides.</text>
        <dbReference type="EC" id="3.5.1.28"/>
    </reaction>
</comment>
<name>A0A238LFW4_9RHOB</name>
<gene>
    <name evidence="6" type="primary">amiD</name>
    <name evidence="6" type="ORF">LOM8899_02723</name>
</gene>
<dbReference type="InterPro" id="IPR036505">
    <property type="entry name" value="Amidase/PGRP_sf"/>
</dbReference>
<dbReference type="GO" id="GO:0009253">
    <property type="term" value="P:peptidoglycan catabolic process"/>
    <property type="evidence" value="ECO:0007669"/>
    <property type="project" value="InterPro"/>
</dbReference>
<evidence type="ECO:0000256" key="1">
    <source>
        <dbReference type="ARBA" id="ARBA00001561"/>
    </source>
</evidence>
<dbReference type="PANTHER" id="PTHR30417">
    <property type="entry name" value="N-ACETYLMURAMOYL-L-ALANINE AMIDASE AMID"/>
    <property type="match status" value="1"/>
</dbReference>
<dbReference type="SUPFAM" id="SSF55846">
    <property type="entry name" value="N-acetylmuramoyl-L-alanine amidase-like"/>
    <property type="match status" value="1"/>
</dbReference>
<dbReference type="SMART" id="SM00644">
    <property type="entry name" value="Ami_2"/>
    <property type="match status" value="1"/>
</dbReference>
<keyword evidence="7" id="KW-1185">Reference proteome</keyword>
<dbReference type="GO" id="GO:0071555">
    <property type="term" value="P:cell wall organization"/>
    <property type="evidence" value="ECO:0007669"/>
    <property type="project" value="UniProtKB-KW"/>
</dbReference>
<sequence>MVVLHYTAMASCEAAAERLCDPEFEVSAHYLIGEDGTILRLVAEDQRAWHAGAGRWGKTRDVNSHSIGIELANTGTTPFAAAQMDALEALLPAILGRWSISPERVIGHSDMAPDRKSDPGARFDWARLARQGLAIAPRPGFFWPRIRPPEASRRIQSPDHTALRRALTGIGYTDELPLETVLRAFRLRFRPSRSGPPDATDLALAQDIARRFPVDQARHNA</sequence>
<dbReference type="Gene3D" id="3.40.80.10">
    <property type="entry name" value="Peptidoglycan recognition protein-like"/>
    <property type="match status" value="1"/>
</dbReference>
<evidence type="ECO:0000256" key="4">
    <source>
        <dbReference type="ARBA" id="ARBA00023316"/>
    </source>
</evidence>
<keyword evidence="3 6" id="KW-0378">Hydrolase</keyword>